<gene>
    <name evidence="1" type="ORF">GCM10008957_22560</name>
</gene>
<dbReference type="EMBL" id="BMQL01000011">
    <property type="protein sequence ID" value="GGR09345.1"/>
    <property type="molecule type" value="Genomic_DNA"/>
</dbReference>
<dbReference type="AlphaFoldDB" id="A0A918C6M0"/>
<protein>
    <submittedName>
        <fullName evidence="1">Uncharacterized protein</fullName>
    </submittedName>
</protein>
<name>A0A918C6M0_9DEIO</name>
<reference evidence="1" key="1">
    <citation type="journal article" date="2014" name="Int. J. Syst. Evol. Microbiol.">
        <title>Complete genome sequence of Corynebacterium casei LMG S-19264T (=DSM 44701T), isolated from a smear-ripened cheese.</title>
        <authorList>
            <consortium name="US DOE Joint Genome Institute (JGI-PGF)"/>
            <person name="Walter F."/>
            <person name="Albersmeier A."/>
            <person name="Kalinowski J."/>
            <person name="Ruckert C."/>
        </authorList>
    </citation>
    <scope>NUCLEOTIDE SEQUENCE</scope>
    <source>
        <strain evidence="1">JCM 31311</strain>
    </source>
</reference>
<evidence type="ECO:0000313" key="1">
    <source>
        <dbReference type="EMBL" id="GGR09345.1"/>
    </source>
</evidence>
<accession>A0A918C6M0</accession>
<evidence type="ECO:0000313" key="2">
    <source>
        <dbReference type="Proteomes" id="UP000603865"/>
    </source>
</evidence>
<proteinExistence type="predicted"/>
<reference evidence="1" key="2">
    <citation type="submission" date="2020-09" db="EMBL/GenBank/DDBJ databases">
        <authorList>
            <person name="Sun Q."/>
            <person name="Ohkuma M."/>
        </authorList>
    </citation>
    <scope>NUCLEOTIDE SEQUENCE</scope>
    <source>
        <strain evidence="1">JCM 31311</strain>
    </source>
</reference>
<organism evidence="1 2">
    <name type="scientific">Deinococcus ruber</name>
    <dbReference type="NCBI Taxonomy" id="1848197"/>
    <lineage>
        <taxon>Bacteria</taxon>
        <taxon>Thermotogati</taxon>
        <taxon>Deinococcota</taxon>
        <taxon>Deinococci</taxon>
        <taxon>Deinococcales</taxon>
        <taxon>Deinococcaceae</taxon>
        <taxon>Deinococcus</taxon>
    </lineage>
</organism>
<dbReference type="Proteomes" id="UP000603865">
    <property type="component" value="Unassembled WGS sequence"/>
</dbReference>
<comment type="caution">
    <text evidence="1">The sequence shown here is derived from an EMBL/GenBank/DDBJ whole genome shotgun (WGS) entry which is preliminary data.</text>
</comment>
<sequence length="79" mass="8603">MEAAILCMIELFKQALVAHASSSAEAGFEAYTVAVAVRELNPPIDRLPIIVHHLAELAVTARGSVRDVERHITRLCGRP</sequence>
<keyword evidence="2" id="KW-1185">Reference proteome</keyword>